<evidence type="ECO:0000256" key="1">
    <source>
        <dbReference type="ARBA" id="ARBA00004141"/>
    </source>
</evidence>
<evidence type="ECO:0000313" key="7">
    <source>
        <dbReference type="EMBL" id="NNU76300.1"/>
    </source>
</evidence>
<reference evidence="7 8" key="1">
    <citation type="submission" date="2020-05" db="EMBL/GenBank/DDBJ databases">
        <title>Complete genome of Clostridium estertheticum subspecies estertheticum, isolated from Vacuum packed lamb meat from New Zealand imported to Switzerland.</title>
        <authorList>
            <person name="Wambui J."/>
            <person name="Stevens M.J.A."/>
            <person name="Stephan R."/>
        </authorList>
    </citation>
    <scope>NUCLEOTIDE SEQUENCE [LARGE SCALE GENOMIC DNA]</scope>
    <source>
        <strain evidence="7 8">CEST001</strain>
    </source>
</reference>
<dbReference type="PRINTS" id="PR00173">
    <property type="entry name" value="EDTRNSPORT"/>
</dbReference>
<keyword evidence="4 6" id="KW-1133">Transmembrane helix</keyword>
<dbReference type="GO" id="GO:0016020">
    <property type="term" value="C:membrane"/>
    <property type="evidence" value="ECO:0007669"/>
    <property type="project" value="UniProtKB-SubCell"/>
</dbReference>
<name>A0A7Y3SWH5_9CLOT</name>
<organism evidence="7 8">
    <name type="scientific">Clostridium estertheticum</name>
    <dbReference type="NCBI Taxonomy" id="238834"/>
    <lineage>
        <taxon>Bacteria</taxon>
        <taxon>Bacillati</taxon>
        <taxon>Bacillota</taxon>
        <taxon>Clostridia</taxon>
        <taxon>Eubacteriales</taxon>
        <taxon>Clostridiaceae</taxon>
        <taxon>Clostridium</taxon>
    </lineage>
</organism>
<sequence length="348" mass="39110">MQTIIELFHKESVIKALLIAALVLFAFLIRSILNLVLLTFMISYLANSLQSLLTEQINKVIKVNPAIITIIIYMLMTITIVLLAVKYIPLAISQSLHILRRMEYTNFVIDTKGNMKYFAPIFHQINIASYAKTGIQSIMISITDFGKSGLNFFMALLLSLVFVLEKASILKFLYKFKHSKVSSAYNYLSYFGNNFLNSFGKVIRAQIMIAIANTTLSIIGLTIMGFPALFALAFMIFILSLVPVVGVFFSLIPLCLIAFKIGGLIKVVFVLIMILVIHTIESYVLNPMFMSDTTHLPIFFTFTTLIISEQFMGTWGLLLGIPIVIFALDLIGVDLNEKNDSKIKKIQK</sequence>
<feature type="transmembrane region" description="Helical" evidence="6">
    <location>
        <begin position="66"/>
        <end position="88"/>
    </location>
</feature>
<evidence type="ECO:0000256" key="5">
    <source>
        <dbReference type="ARBA" id="ARBA00023136"/>
    </source>
</evidence>
<dbReference type="GO" id="GO:0055085">
    <property type="term" value="P:transmembrane transport"/>
    <property type="evidence" value="ECO:0007669"/>
    <property type="project" value="TreeGrafter"/>
</dbReference>
<proteinExistence type="inferred from homology"/>
<dbReference type="Pfam" id="PF01594">
    <property type="entry name" value="AI-2E_transport"/>
    <property type="match status" value="1"/>
</dbReference>
<dbReference type="Proteomes" id="UP000531659">
    <property type="component" value="Unassembled WGS sequence"/>
</dbReference>
<dbReference type="GeneID" id="83593351"/>
<feature type="transmembrane region" description="Helical" evidence="6">
    <location>
        <begin position="232"/>
        <end position="257"/>
    </location>
</feature>
<comment type="subcellular location">
    <subcellularLocation>
        <location evidence="1">Membrane</location>
        <topology evidence="1">Multi-pass membrane protein</topology>
    </subcellularLocation>
</comment>
<comment type="similarity">
    <text evidence="2">Belongs to the autoinducer-2 exporter (AI-2E) (TC 2.A.86) family.</text>
</comment>
<evidence type="ECO:0000256" key="4">
    <source>
        <dbReference type="ARBA" id="ARBA00022989"/>
    </source>
</evidence>
<keyword evidence="3 6" id="KW-0812">Transmembrane</keyword>
<dbReference type="InterPro" id="IPR002549">
    <property type="entry name" value="AI-2E-like"/>
</dbReference>
<comment type="caution">
    <text evidence="7">The sequence shown here is derived from an EMBL/GenBank/DDBJ whole genome shotgun (WGS) entry which is preliminary data.</text>
</comment>
<feature type="transmembrane region" description="Helical" evidence="6">
    <location>
        <begin position="264"/>
        <end position="285"/>
    </location>
</feature>
<dbReference type="EMBL" id="JABEYB010000006">
    <property type="protein sequence ID" value="NNU76300.1"/>
    <property type="molecule type" value="Genomic_DNA"/>
</dbReference>
<dbReference type="AlphaFoldDB" id="A0A7Y3SWH5"/>
<evidence type="ECO:0000256" key="6">
    <source>
        <dbReference type="SAM" id="Phobius"/>
    </source>
</evidence>
<keyword evidence="5 6" id="KW-0472">Membrane</keyword>
<dbReference type="PANTHER" id="PTHR21716:SF62">
    <property type="entry name" value="TRANSPORT PROTEIN YDBI-RELATED"/>
    <property type="match status" value="1"/>
</dbReference>
<accession>A0A7Y3SWH5</accession>
<gene>
    <name evidence="7" type="ORF">HLQ16_10185</name>
</gene>
<evidence type="ECO:0000256" key="2">
    <source>
        <dbReference type="ARBA" id="ARBA00009773"/>
    </source>
</evidence>
<feature type="transmembrane region" description="Helical" evidence="6">
    <location>
        <begin position="315"/>
        <end position="335"/>
    </location>
</feature>
<protein>
    <submittedName>
        <fullName evidence="7">AI-2E family transporter</fullName>
    </submittedName>
</protein>
<feature type="transmembrane region" description="Helical" evidence="6">
    <location>
        <begin position="207"/>
        <end position="226"/>
    </location>
</feature>
<evidence type="ECO:0000313" key="8">
    <source>
        <dbReference type="Proteomes" id="UP000531659"/>
    </source>
</evidence>
<dbReference type="PANTHER" id="PTHR21716">
    <property type="entry name" value="TRANSMEMBRANE PROTEIN"/>
    <property type="match status" value="1"/>
</dbReference>
<feature type="transmembrane region" description="Helical" evidence="6">
    <location>
        <begin position="152"/>
        <end position="174"/>
    </location>
</feature>
<dbReference type="RefSeq" id="WP_171296984.1">
    <property type="nucleotide sequence ID" value="NZ_CP077615.1"/>
</dbReference>
<evidence type="ECO:0000256" key="3">
    <source>
        <dbReference type="ARBA" id="ARBA00022692"/>
    </source>
</evidence>